<comment type="caution">
    <text evidence="2">The sequence shown here is derived from an EMBL/GenBank/DDBJ whole genome shotgun (WGS) entry which is preliminary data.</text>
</comment>
<accession>A0A818CVG7</accession>
<evidence type="ECO:0000313" key="2">
    <source>
        <dbReference type="EMBL" id="CAF3438458.1"/>
    </source>
</evidence>
<evidence type="ECO:0008006" key="4">
    <source>
        <dbReference type="Google" id="ProtNLM"/>
    </source>
</evidence>
<feature type="compositionally biased region" description="Polar residues" evidence="1">
    <location>
        <begin position="459"/>
        <end position="469"/>
    </location>
</feature>
<name>A0A818CVG7_9BILA</name>
<feature type="region of interest" description="Disordered" evidence="1">
    <location>
        <begin position="36"/>
        <end position="76"/>
    </location>
</feature>
<dbReference type="AlphaFoldDB" id="A0A818CVG7"/>
<proteinExistence type="predicted"/>
<feature type="region of interest" description="Disordered" evidence="1">
    <location>
        <begin position="1"/>
        <end position="22"/>
    </location>
</feature>
<protein>
    <recommendedName>
        <fullName evidence="4">Replication-associated protein</fullName>
    </recommendedName>
</protein>
<reference evidence="2" key="1">
    <citation type="submission" date="2021-02" db="EMBL/GenBank/DDBJ databases">
        <authorList>
            <person name="Nowell W R."/>
        </authorList>
    </citation>
    <scope>NUCLEOTIDE SEQUENCE</scope>
</reference>
<feature type="compositionally biased region" description="Polar residues" evidence="1">
    <location>
        <begin position="1"/>
        <end position="12"/>
    </location>
</feature>
<feature type="region of interest" description="Disordered" evidence="1">
    <location>
        <begin position="429"/>
        <end position="476"/>
    </location>
</feature>
<dbReference type="Proteomes" id="UP000663865">
    <property type="component" value="Unassembled WGS sequence"/>
</dbReference>
<feature type="compositionally biased region" description="Low complexity" evidence="1">
    <location>
        <begin position="42"/>
        <end position="65"/>
    </location>
</feature>
<evidence type="ECO:0000256" key="1">
    <source>
        <dbReference type="SAM" id="MobiDB-lite"/>
    </source>
</evidence>
<organism evidence="2 3">
    <name type="scientific">Rotaria socialis</name>
    <dbReference type="NCBI Taxonomy" id="392032"/>
    <lineage>
        <taxon>Eukaryota</taxon>
        <taxon>Metazoa</taxon>
        <taxon>Spiralia</taxon>
        <taxon>Gnathifera</taxon>
        <taxon>Rotifera</taxon>
        <taxon>Eurotatoria</taxon>
        <taxon>Bdelloidea</taxon>
        <taxon>Philodinida</taxon>
        <taxon>Philodinidae</taxon>
        <taxon>Rotaria</taxon>
    </lineage>
</organism>
<gene>
    <name evidence="2" type="ORF">KIK155_LOCUS11427</name>
</gene>
<dbReference type="SUPFAM" id="SSF52540">
    <property type="entry name" value="P-loop containing nucleoside triphosphate hydrolases"/>
    <property type="match status" value="1"/>
</dbReference>
<evidence type="ECO:0000313" key="3">
    <source>
        <dbReference type="Proteomes" id="UP000663865"/>
    </source>
</evidence>
<feature type="compositionally biased region" description="Pro residues" evidence="1">
    <location>
        <begin position="436"/>
        <end position="450"/>
    </location>
</feature>
<dbReference type="EMBL" id="CAJNYV010001824">
    <property type="protein sequence ID" value="CAF3438458.1"/>
    <property type="molecule type" value="Genomic_DNA"/>
</dbReference>
<sequence>MTSNTTDHTQSIMGAESSSDSDSDFFLDPDYVAASTANGYNTSNDTSYSSSVTTTTITSEISTPSRPYPPTERHGLVDEHDKPFLEFGELGAKAIASLKEFRLPAEYIPFCESDPTIRVSRKNNRLGRNLQARTSVSRGEENTCPLLVFHGKPAVNAQFMDRFLNCQCEYHVTKHANAWNEYMKQGFSCIEHGLYKGSDKKGFKLWPNSPTTKKGACLTDDIAAEAFKLSKKSVPVALKMLVEKVPCESLTRLRGKPPHRPQCLILIGKTGTGKTSFALSLPGIPNYYRGVWSIVYWDNDASCMIFDDIPWRSFDKKGYPSKKDLLTGQLEVCVSDKYCKNRKIVVNKPAIVFLNHADAQPLLNPRTKGERDDFEFWQERAIICVLVYHLEPSEHFYNPKPKTPSPENKIHTVDGIPLFDEFRRVWRERQQQQTVPPAPAPPPPPPPPPTSIIVQPQPENQLRRQSVSSEEYPYEL</sequence>
<dbReference type="InterPro" id="IPR027417">
    <property type="entry name" value="P-loop_NTPase"/>
</dbReference>